<dbReference type="SUPFAM" id="SSF48657">
    <property type="entry name" value="FinO-like"/>
    <property type="match status" value="1"/>
</dbReference>
<proteinExistence type="predicted"/>
<keyword evidence="1" id="KW-0963">Cytoplasm</keyword>
<protein>
    <submittedName>
        <fullName evidence="5">ProP effector</fullName>
    </submittedName>
</protein>
<keyword evidence="2" id="KW-0694">RNA-binding</keyword>
<dbReference type="Pfam" id="PF04352">
    <property type="entry name" value="ProQ"/>
    <property type="match status" value="1"/>
</dbReference>
<keyword evidence="6" id="KW-1185">Reference proteome</keyword>
<feature type="domain" description="ProQ/FinO" evidence="4">
    <location>
        <begin position="33"/>
        <end position="153"/>
    </location>
</feature>
<dbReference type="InterPro" id="IPR036442">
    <property type="entry name" value="ProQ/FinO_sf"/>
</dbReference>
<reference evidence="5 6" key="1">
    <citation type="submission" date="2015-03" db="EMBL/GenBank/DDBJ databases">
        <title>Caedibacter varicaedens, whole genome shotgun sequence.</title>
        <authorList>
            <person name="Suzuki H."/>
            <person name="Dapper A.L."/>
            <person name="Gibson A.K."/>
            <person name="Jackson C."/>
            <person name="Lee H."/>
            <person name="Pejaver V.R."/>
            <person name="Doak T."/>
            <person name="Lynch M."/>
        </authorList>
    </citation>
    <scope>NUCLEOTIDE SEQUENCE [LARGE SCALE GENOMIC DNA]</scope>
</reference>
<dbReference type="Gene3D" id="1.10.1710.10">
    <property type="entry name" value="ProQ/FinO domain"/>
    <property type="match status" value="1"/>
</dbReference>
<organism evidence="5 6">
    <name type="scientific">Caedimonas varicaedens</name>
    <dbReference type="NCBI Taxonomy" id="1629334"/>
    <lineage>
        <taxon>Bacteria</taxon>
        <taxon>Pseudomonadati</taxon>
        <taxon>Pseudomonadota</taxon>
        <taxon>Alphaproteobacteria</taxon>
        <taxon>Holosporales</taxon>
        <taxon>Caedimonadaceae</taxon>
        <taxon>Caedimonas</taxon>
    </lineage>
</organism>
<dbReference type="GO" id="GO:0005829">
    <property type="term" value="C:cytosol"/>
    <property type="evidence" value="ECO:0007669"/>
    <property type="project" value="TreeGrafter"/>
</dbReference>
<comment type="caution">
    <text evidence="5">The sequence shown here is derived from an EMBL/GenBank/DDBJ whole genome shotgun (WGS) entry which is preliminary data.</text>
</comment>
<dbReference type="Proteomes" id="UP000036771">
    <property type="component" value="Unassembled WGS sequence"/>
</dbReference>
<sequence length="158" mass="18410">MLSSQTLTLKKSLRVEKQTQMEQISGQMSPAQDKIQRQRKAMDWLMQAFPQCFNLKAPVPLKVGIAKKVMEKWLYLSSLPYDQQPPSRLDVRQVMGWYTRRFLYHKSFETATHRIDLDGKEAGEITETEKEYARERVNAIKKLRKARTGTKGDFSQKG</sequence>
<gene>
    <name evidence="5" type="primary">proQ</name>
    <name evidence="5" type="ORF">Cva_00812</name>
</gene>
<dbReference type="STRING" id="1629334.Cva_00812"/>
<dbReference type="PANTHER" id="PTHR38106">
    <property type="entry name" value="RNA CHAPERONE PROQ"/>
    <property type="match status" value="1"/>
</dbReference>
<dbReference type="InterPro" id="IPR023529">
    <property type="entry name" value="ProQ"/>
</dbReference>
<evidence type="ECO:0000256" key="1">
    <source>
        <dbReference type="ARBA" id="ARBA00022490"/>
    </source>
</evidence>
<dbReference type="SMART" id="SM00945">
    <property type="entry name" value="ProQ"/>
    <property type="match status" value="1"/>
</dbReference>
<accession>A0A0K8ME65</accession>
<evidence type="ECO:0000313" key="6">
    <source>
        <dbReference type="Proteomes" id="UP000036771"/>
    </source>
</evidence>
<dbReference type="EMBL" id="BBVC01000027">
    <property type="protein sequence ID" value="GAO98164.1"/>
    <property type="molecule type" value="Genomic_DNA"/>
</dbReference>
<dbReference type="GO" id="GO:0034057">
    <property type="term" value="F:RNA strand-exchange activity"/>
    <property type="evidence" value="ECO:0007669"/>
    <property type="project" value="InterPro"/>
</dbReference>
<evidence type="ECO:0000259" key="4">
    <source>
        <dbReference type="SMART" id="SM00945"/>
    </source>
</evidence>
<name>A0A0K8ME65_9PROT</name>
<dbReference type="GO" id="GO:0033592">
    <property type="term" value="F:RNA strand annealing activity"/>
    <property type="evidence" value="ECO:0007669"/>
    <property type="project" value="InterPro"/>
</dbReference>
<evidence type="ECO:0000313" key="5">
    <source>
        <dbReference type="EMBL" id="GAO98164.1"/>
    </source>
</evidence>
<dbReference type="AlphaFoldDB" id="A0A0K8ME65"/>
<dbReference type="GO" id="GO:0010608">
    <property type="term" value="P:post-transcriptional regulation of gene expression"/>
    <property type="evidence" value="ECO:0007669"/>
    <property type="project" value="InterPro"/>
</dbReference>
<dbReference type="InterPro" id="IPR016103">
    <property type="entry name" value="ProQ/FinO"/>
</dbReference>
<evidence type="ECO:0000256" key="2">
    <source>
        <dbReference type="ARBA" id="ARBA00022884"/>
    </source>
</evidence>
<dbReference type="PANTHER" id="PTHR38106:SF1">
    <property type="entry name" value="RNA CHAPERONE PROQ"/>
    <property type="match status" value="1"/>
</dbReference>
<keyword evidence="3" id="KW-0143">Chaperone</keyword>
<evidence type="ECO:0000256" key="3">
    <source>
        <dbReference type="ARBA" id="ARBA00023186"/>
    </source>
</evidence>